<dbReference type="InterPro" id="IPR035979">
    <property type="entry name" value="RBD_domain_sf"/>
</dbReference>
<feature type="compositionally biased region" description="Polar residues" evidence="1">
    <location>
        <begin position="398"/>
        <end position="433"/>
    </location>
</feature>
<feature type="compositionally biased region" description="Polar residues" evidence="1">
    <location>
        <begin position="373"/>
        <end position="385"/>
    </location>
</feature>
<protein>
    <recommendedName>
        <fullName evidence="2">RNA recognition motif domain-containing protein</fullName>
    </recommendedName>
</protein>
<dbReference type="InterPro" id="IPR003954">
    <property type="entry name" value="RRM_euk-type"/>
</dbReference>
<feature type="compositionally biased region" description="Low complexity" evidence="1">
    <location>
        <begin position="556"/>
        <end position="566"/>
    </location>
</feature>
<dbReference type="InterPro" id="IPR013083">
    <property type="entry name" value="Znf_RING/FYVE/PHD"/>
</dbReference>
<dbReference type="CDD" id="cd12438">
    <property type="entry name" value="RRM_CNOT4"/>
    <property type="match status" value="1"/>
</dbReference>
<evidence type="ECO:0000313" key="4">
    <source>
        <dbReference type="Proteomes" id="UP001318860"/>
    </source>
</evidence>
<comment type="caution">
    <text evidence="3">The sequence shown here is derived from an EMBL/GenBank/DDBJ whole genome shotgun (WGS) entry which is preliminary data.</text>
</comment>
<accession>A0ABR0XVW5</accession>
<dbReference type="EMBL" id="JABTTQ020000001">
    <property type="protein sequence ID" value="KAK6163254.1"/>
    <property type="molecule type" value="Genomic_DNA"/>
</dbReference>
<dbReference type="InterPro" id="IPR012677">
    <property type="entry name" value="Nucleotide-bd_a/b_plait_sf"/>
</dbReference>
<dbReference type="Gene3D" id="3.30.70.330">
    <property type="match status" value="1"/>
</dbReference>
<feature type="compositionally biased region" description="Basic and acidic residues" evidence="1">
    <location>
        <begin position="569"/>
        <end position="581"/>
    </location>
</feature>
<dbReference type="PANTHER" id="PTHR12603:SF36">
    <property type="entry name" value="RNA BINDING (RRM_RBD_RNP MOTIFS) FAMILY PROTEIN"/>
    <property type="match status" value="1"/>
</dbReference>
<feature type="region of interest" description="Disordered" evidence="1">
    <location>
        <begin position="534"/>
        <end position="583"/>
    </location>
</feature>
<dbReference type="SMART" id="SM00361">
    <property type="entry name" value="RRM_1"/>
    <property type="match status" value="1"/>
</dbReference>
<feature type="region of interest" description="Disordered" evidence="1">
    <location>
        <begin position="373"/>
        <end position="454"/>
    </location>
</feature>
<evidence type="ECO:0000259" key="2">
    <source>
        <dbReference type="SMART" id="SM00361"/>
    </source>
</evidence>
<feature type="compositionally biased region" description="Polar residues" evidence="1">
    <location>
        <begin position="542"/>
        <end position="555"/>
    </location>
</feature>
<dbReference type="Pfam" id="PF14570">
    <property type="entry name" value="zf-RING_4"/>
    <property type="match status" value="1"/>
</dbReference>
<reference evidence="3 4" key="1">
    <citation type="journal article" date="2021" name="Comput. Struct. Biotechnol. J.">
        <title>De novo genome assembly of the potent medicinal plant Rehmannia glutinosa using nanopore technology.</title>
        <authorList>
            <person name="Ma L."/>
            <person name="Dong C."/>
            <person name="Song C."/>
            <person name="Wang X."/>
            <person name="Zheng X."/>
            <person name="Niu Y."/>
            <person name="Chen S."/>
            <person name="Feng W."/>
        </authorList>
    </citation>
    <scope>NUCLEOTIDE SEQUENCE [LARGE SCALE GENOMIC DNA]</scope>
    <source>
        <strain evidence="3">DH-2019</strain>
    </source>
</reference>
<dbReference type="SUPFAM" id="SSF54928">
    <property type="entry name" value="RNA-binding domain, RBD"/>
    <property type="match status" value="1"/>
</dbReference>
<dbReference type="InterPro" id="IPR039780">
    <property type="entry name" value="Mot2"/>
</dbReference>
<keyword evidence="4" id="KW-1185">Reference proteome</keyword>
<evidence type="ECO:0000313" key="3">
    <source>
        <dbReference type="EMBL" id="KAK6163254.1"/>
    </source>
</evidence>
<name>A0ABR0XVW5_REHGL</name>
<organism evidence="3 4">
    <name type="scientific">Rehmannia glutinosa</name>
    <name type="common">Chinese foxglove</name>
    <dbReference type="NCBI Taxonomy" id="99300"/>
    <lineage>
        <taxon>Eukaryota</taxon>
        <taxon>Viridiplantae</taxon>
        <taxon>Streptophyta</taxon>
        <taxon>Embryophyta</taxon>
        <taxon>Tracheophyta</taxon>
        <taxon>Spermatophyta</taxon>
        <taxon>Magnoliopsida</taxon>
        <taxon>eudicotyledons</taxon>
        <taxon>Gunneridae</taxon>
        <taxon>Pentapetalae</taxon>
        <taxon>asterids</taxon>
        <taxon>lamiids</taxon>
        <taxon>Lamiales</taxon>
        <taxon>Orobanchaceae</taxon>
        <taxon>Rehmannieae</taxon>
        <taxon>Rehmannia</taxon>
    </lineage>
</organism>
<proteinExistence type="predicted"/>
<dbReference type="InterPro" id="IPR034261">
    <property type="entry name" value="CNOT4_RRM"/>
</dbReference>
<evidence type="ECO:0000256" key="1">
    <source>
        <dbReference type="SAM" id="MobiDB-lite"/>
    </source>
</evidence>
<dbReference type="Proteomes" id="UP001318860">
    <property type="component" value="Unassembled WGS sequence"/>
</dbReference>
<dbReference type="Gene3D" id="3.30.40.10">
    <property type="entry name" value="Zinc/RING finger domain, C3HC4 (zinc finger)"/>
    <property type="match status" value="1"/>
</dbReference>
<feature type="region of interest" description="Disordered" evidence="1">
    <location>
        <begin position="762"/>
        <end position="790"/>
    </location>
</feature>
<sequence length="1092" mass="121134">MENNSTISNLECNFHDAEPSSEETIPARKEAFTGKESGDQETMEYLVSAMVEGRGGERQGGEREEGGGCLGFLDFGFHIYHMPLGPCMSCTVVTLNLLIVITICVWCWHHIMDMAEKDETEGRCPACRTPYNKEKIVGMAAKCYSVLYPDYDLHDNANRLVSEMNVEKKLKSQKGKSKTLEGRKQLGSVRVIQRNLVYVVGLPLNLSDEDVITSPIFCSYLPPSLLVVLILLISVEQLLQRKDHFGQYGKVLKIISEVVSSEGFHAYLHECSCGWLRCLISVQTFHERNQSLRYITYSKEEEAVRCIQSVHGFVLDGKPLRACFGTTKYCHAWLRNVPCGNPDCLYLHEVGSQEDSYTKDEIVSAYTRSRVQQITGSSNGMQRRSGNVLPPPADEYCDNSSSSSGKPITKTVNTDQNSAINTRVSPPNSSSGRSAALPAGASWGTRPSSNNQPLPMRYLKLDTCDGPAAFSKAVASTSQISSLQSDTGKKMVINEESIISQEKTKTETFDPVKKELNTDARITVSDSSVASANLADLPLSRQPHSPSTTKPPYNTSDVVDSSVLSSEPALDKGSSDDRDGNMENVCSNILSMSLHENQQLQNGYVEHIREPLIRQTSEKAADTTEEVGIGIVQSDFRLGISTQVRQVDSREMEDDLLSFDNQRINDPEIATNRMPSHPLNLSKHSNIHYPELNNAGIMGIDFDRHAVARNNNVMVSTSNFSSRHPENILNRPEGNDAEYPNMFPNILSMDFDPWDESLTSPQSLSKLLGDTDKRQGSFGAPGSWKTQNSNQSRFSFAREGEPMSHVSDSGQSAEYYEQAFRQRPFGHDFSSRNSLYLEKSVNRNGLPFLSGTEPDIFASSHSHISSNKLPVSRSQISAPPGFSVPNRAAPPGFNSHERTEQILESVSGNHMIDASSFLRNQYQPPSSSNNNFSNGEIEFMDPAILAVGRGINNPGLDMRSNFPPQLSTYEDPRFQSFLQRSLPPHENQRYTNFGDSFSTPGDAYGIPSRIMDQTLSNSLSPFSKFSLPQSRNGITSNRQWDALGEAQSGNSLGMAEMRRTEQLGFNKFYGSYEDSKIRRPSSDNLYNGTYGI</sequence>
<feature type="domain" description="RNA recognition motif" evidence="2">
    <location>
        <begin position="227"/>
        <end position="323"/>
    </location>
</feature>
<dbReference type="PANTHER" id="PTHR12603">
    <property type="entry name" value="CCR4-NOT TRANSCRIPTION COMPLEX RELATED"/>
    <property type="match status" value="1"/>
</dbReference>
<gene>
    <name evidence="3" type="ORF">DH2020_000118</name>
</gene>